<dbReference type="InterPro" id="IPR035960">
    <property type="entry name" value="Secretoglobin_sf"/>
</dbReference>
<dbReference type="EMBL" id="CABDUW010000204">
    <property type="protein sequence ID" value="VTJ62602.1"/>
    <property type="molecule type" value="Genomic_DNA"/>
</dbReference>
<keyword evidence="2" id="KW-0964">Secreted</keyword>
<dbReference type="InterPro" id="IPR016126">
    <property type="entry name" value="Secretoglobin"/>
</dbReference>
<evidence type="ECO:0000313" key="5">
    <source>
        <dbReference type="EMBL" id="VTJ62602.1"/>
    </source>
</evidence>
<evidence type="ECO:0000256" key="2">
    <source>
        <dbReference type="ARBA" id="ARBA00022525"/>
    </source>
</evidence>
<dbReference type="CDD" id="cd00633">
    <property type="entry name" value="Secretoglobin"/>
    <property type="match status" value="1"/>
</dbReference>
<dbReference type="Proteomes" id="UP000662637">
    <property type="component" value="Unassembled WGS sequence"/>
</dbReference>
<sequence>MKLLAVLLLAALPLYCSAGAGCQLLEDVISEAIDPKVTLEEYKAALQEFLYSDADIKAVEQFKQCFLNQSDETLGNVQLMMESIYGSKYCRAF</sequence>
<dbReference type="EMBL" id="WJEC01007810">
    <property type="protein sequence ID" value="KAF7467163.1"/>
    <property type="molecule type" value="Genomic_DNA"/>
</dbReference>
<keyword evidence="6" id="KW-1185">Reference proteome</keyword>
<keyword evidence="3" id="KW-0732">Signal</keyword>
<dbReference type="Proteomes" id="UP000335636">
    <property type="component" value="Unassembled WGS sequence"/>
</dbReference>
<dbReference type="PANTHER" id="PTHR14037">
    <property type="entry name" value="MAMMAGLOBIN-RELATED"/>
    <property type="match status" value="1"/>
</dbReference>
<dbReference type="SUPFAM" id="SSF48201">
    <property type="entry name" value="Uteroglobin-like"/>
    <property type="match status" value="1"/>
</dbReference>
<dbReference type="AlphaFoldDB" id="A0A5E4B1T8"/>
<dbReference type="EMBL" id="CABDUW010000204">
    <property type="protein sequence ID" value="VTJ62603.1"/>
    <property type="molecule type" value="Genomic_DNA"/>
</dbReference>
<organism evidence="5 6">
    <name type="scientific">Marmota monax</name>
    <name type="common">Woodchuck</name>
    <dbReference type="NCBI Taxonomy" id="9995"/>
    <lineage>
        <taxon>Eukaryota</taxon>
        <taxon>Metazoa</taxon>
        <taxon>Chordata</taxon>
        <taxon>Craniata</taxon>
        <taxon>Vertebrata</taxon>
        <taxon>Euteleostomi</taxon>
        <taxon>Mammalia</taxon>
        <taxon>Eutheria</taxon>
        <taxon>Euarchontoglires</taxon>
        <taxon>Glires</taxon>
        <taxon>Rodentia</taxon>
        <taxon>Sciuromorpha</taxon>
        <taxon>Sciuridae</taxon>
        <taxon>Xerinae</taxon>
        <taxon>Marmotini</taxon>
        <taxon>Marmota</taxon>
    </lineage>
</organism>
<gene>
    <name evidence="4" type="ORF">GHT09_001557</name>
    <name evidence="5" type="ORF">MONAX_5E039286</name>
</gene>
<dbReference type="GO" id="GO:0005615">
    <property type="term" value="C:extracellular space"/>
    <property type="evidence" value="ECO:0007669"/>
    <property type="project" value="TreeGrafter"/>
</dbReference>
<feature type="signal peptide" evidence="3">
    <location>
        <begin position="1"/>
        <end position="18"/>
    </location>
</feature>
<dbReference type="EMBL" id="WJEC01007810">
    <property type="protein sequence ID" value="KAF7467162.1"/>
    <property type="molecule type" value="Genomic_DNA"/>
</dbReference>
<reference evidence="4" key="2">
    <citation type="submission" date="2020-08" db="EMBL/GenBank/DDBJ databases">
        <authorList>
            <person name="Shumante A."/>
            <person name="Zimin A.V."/>
            <person name="Puiu D."/>
            <person name="Salzberg S.L."/>
        </authorList>
    </citation>
    <scope>NUCLEOTIDE SEQUENCE</scope>
    <source>
        <strain evidence="4">WC2-LM</strain>
        <tissue evidence="4">Liver</tissue>
    </source>
</reference>
<evidence type="ECO:0000256" key="1">
    <source>
        <dbReference type="ARBA" id="ARBA00004613"/>
    </source>
</evidence>
<accession>A0A5E4B1T8</accession>
<reference evidence="5 6" key="1">
    <citation type="submission" date="2019-04" db="EMBL/GenBank/DDBJ databases">
        <authorList>
            <person name="Alioto T."/>
            <person name="Alioto T."/>
        </authorList>
    </citation>
    <scope>NUCLEOTIDE SEQUENCE [LARGE SCALE GENOMIC DNA]</scope>
</reference>
<protein>
    <recommendedName>
        <fullName evidence="7">Secretoglobin family 2A member 2</fullName>
    </recommendedName>
</protein>
<evidence type="ECO:0000256" key="3">
    <source>
        <dbReference type="SAM" id="SignalP"/>
    </source>
</evidence>
<feature type="chain" id="PRO_5036140224" description="Secretoglobin family 2A member 2" evidence="3">
    <location>
        <begin position="19"/>
        <end position="93"/>
    </location>
</feature>
<dbReference type="PROSITE" id="PS51257">
    <property type="entry name" value="PROKAR_LIPOPROTEIN"/>
    <property type="match status" value="1"/>
</dbReference>
<comment type="subcellular location">
    <subcellularLocation>
        <location evidence="1">Secreted</location>
    </subcellularLocation>
</comment>
<dbReference type="PROSITE" id="PS51311">
    <property type="entry name" value="SCGB"/>
    <property type="match status" value="1"/>
</dbReference>
<evidence type="ECO:0008006" key="7">
    <source>
        <dbReference type="Google" id="ProtNLM"/>
    </source>
</evidence>
<evidence type="ECO:0000313" key="4">
    <source>
        <dbReference type="EMBL" id="KAF7467162.1"/>
    </source>
</evidence>
<proteinExistence type="predicted"/>
<dbReference type="PANTHER" id="PTHR14037:SF4">
    <property type="entry name" value="MAMMAGLOBIN-B"/>
    <property type="match status" value="1"/>
</dbReference>
<dbReference type="Pfam" id="PF01099">
    <property type="entry name" value="Uteroglobin"/>
    <property type="match status" value="1"/>
</dbReference>
<dbReference type="GO" id="GO:0030521">
    <property type="term" value="P:androgen receptor signaling pathway"/>
    <property type="evidence" value="ECO:0007669"/>
    <property type="project" value="TreeGrafter"/>
</dbReference>
<evidence type="ECO:0000313" key="6">
    <source>
        <dbReference type="Proteomes" id="UP000335636"/>
    </source>
</evidence>
<name>A0A5E4B1T8_MARMO</name>